<evidence type="ECO:0000313" key="10">
    <source>
        <dbReference type="Proteomes" id="UP000295008"/>
    </source>
</evidence>
<evidence type="ECO:0000256" key="6">
    <source>
        <dbReference type="ARBA" id="ARBA00023136"/>
    </source>
</evidence>
<feature type="transmembrane region" description="Helical" evidence="7">
    <location>
        <begin position="27"/>
        <end position="48"/>
    </location>
</feature>
<reference evidence="9 10" key="1">
    <citation type="submission" date="2019-03" db="EMBL/GenBank/DDBJ databases">
        <title>Genomic Encyclopedia of Type Strains, Phase IV (KMG-IV): sequencing the most valuable type-strain genomes for metagenomic binning, comparative biology and taxonomic classification.</title>
        <authorList>
            <person name="Goeker M."/>
        </authorList>
    </citation>
    <scope>NUCLEOTIDE SEQUENCE [LARGE SCALE GENOMIC DNA]</scope>
    <source>
        <strain evidence="9 10">LX-B</strain>
    </source>
</reference>
<evidence type="ECO:0000313" key="9">
    <source>
        <dbReference type="EMBL" id="TCL76482.1"/>
    </source>
</evidence>
<sequence length="228" mass="25595">MFQIEPTLESFKTVLNKDIVQYLSNSVFITLAVTLLSLLFGIPATYALVFGTLKNPDTRYFQFVSANLLPPVGVIFPWFIIFRFLHLLDTRLGLIIIYTGVNIPLVIWIVTSFFKDVPQEIIEAAEIDGCSKFYGFFKVILPLTRTGIISAALLVIIFAWNEFFFAVNLTYVKAGTIPVYMARFMTQEGLFWVKLSAISSVCVLPPLILGWITQKSMIKGLTMGAVKG</sequence>
<protein>
    <submittedName>
        <fullName evidence="9">Sorbitol/mannitol transport system permease protein</fullName>
    </submittedName>
</protein>
<dbReference type="SUPFAM" id="SSF161098">
    <property type="entry name" value="MetI-like"/>
    <property type="match status" value="1"/>
</dbReference>
<dbReference type="AlphaFoldDB" id="A0A4R1SD01"/>
<keyword evidence="6 7" id="KW-0472">Membrane</keyword>
<dbReference type="EMBL" id="SLUN01000002">
    <property type="protein sequence ID" value="TCL76482.1"/>
    <property type="molecule type" value="Genomic_DNA"/>
</dbReference>
<feature type="transmembrane region" description="Helical" evidence="7">
    <location>
        <begin position="191"/>
        <end position="213"/>
    </location>
</feature>
<dbReference type="Pfam" id="PF00528">
    <property type="entry name" value="BPD_transp_1"/>
    <property type="match status" value="1"/>
</dbReference>
<keyword evidence="5 7" id="KW-1133">Transmembrane helix</keyword>
<dbReference type="PANTHER" id="PTHR32243">
    <property type="entry name" value="MALTOSE TRANSPORT SYSTEM PERMEASE-RELATED"/>
    <property type="match status" value="1"/>
</dbReference>
<evidence type="ECO:0000256" key="2">
    <source>
        <dbReference type="ARBA" id="ARBA00022448"/>
    </source>
</evidence>
<comment type="caution">
    <text evidence="9">The sequence shown here is derived from an EMBL/GenBank/DDBJ whole genome shotgun (WGS) entry which is preliminary data.</text>
</comment>
<dbReference type="InterPro" id="IPR035906">
    <property type="entry name" value="MetI-like_sf"/>
</dbReference>
<dbReference type="Proteomes" id="UP000295008">
    <property type="component" value="Unassembled WGS sequence"/>
</dbReference>
<evidence type="ECO:0000256" key="7">
    <source>
        <dbReference type="RuleBase" id="RU363032"/>
    </source>
</evidence>
<feature type="transmembrane region" description="Helical" evidence="7">
    <location>
        <begin position="60"/>
        <end position="80"/>
    </location>
</feature>
<keyword evidence="3" id="KW-1003">Cell membrane</keyword>
<accession>A0A4R1SD01</accession>
<dbReference type="GO" id="GO:0055085">
    <property type="term" value="P:transmembrane transport"/>
    <property type="evidence" value="ECO:0007669"/>
    <property type="project" value="InterPro"/>
</dbReference>
<dbReference type="InterPro" id="IPR050901">
    <property type="entry name" value="BP-dep_ABC_trans_perm"/>
</dbReference>
<evidence type="ECO:0000256" key="3">
    <source>
        <dbReference type="ARBA" id="ARBA00022475"/>
    </source>
</evidence>
<evidence type="ECO:0000259" key="8">
    <source>
        <dbReference type="PROSITE" id="PS50928"/>
    </source>
</evidence>
<keyword evidence="2 7" id="KW-0813">Transport</keyword>
<dbReference type="Gene3D" id="1.10.3720.10">
    <property type="entry name" value="MetI-like"/>
    <property type="match status" value="1"/>
</dbReference>
<comment type="similarity">
    <text evidence="7">Belongs to the binding-protein-dependent transport system permease family.</text>
</comment>
<feature type="domain" description="ABC transmembrane type-1" evidence="8">
    <location>
        <begin position="23"/>
        <end position="213"/>
    </location>
</feature>
<dbReference type="RefSeq" id="WP_165907748.1">
    <property type="nucleotide sequence ID" value="NZ_SLUN01000002.1"/>
</dbReference>
<gene>
    <name evidence="9" type="ORF">EDC14_1002241</name>
</gene>
<evidence type="ECO:0000256" key="4">
    <source>
        <dbReference type="ARBA" id="ARBA00022692"/>
    </source>
</evidence>
<evidence type="ECO:0000256" key="5">
    <source>
        <dbReference type="ARBA" id="ARBA00022989"/>
    </source>
</evidence>
<proteinExistence type="inferred from homology"/>
<organism evidence="9 10">
    <name type="scientific">Hydrogenispora ethanolica</name>
    <dbReference type="NCBI Taxonomy" id="1082276"/>
    <lineage>
        <taxon>Bacteria</taxon>
        <taxon>Bacillati</taxon>
        <taxon>Bacillota</taxon>
        <taxon>Hydrogenispora</taxon>
    </lineage>
</organism>
<comment type="subcellular location">
    <subcellularLocation>
        <location evidence="1 7">Cell membrane</location>
        <topology evidence="1 7">Multi-pass membrane protein</topology>
    </subcellularLocation>
</comment>
<keyword evidence="10" id="KW-1185">Reference proteome</keyword>
<dbReference type="PROSITE" id="PS50928">
    <property type="entry name" value="ABC_TM1"/>
    <property type="match status" value="1"/>
</dbReference>
<dbReference type="PANTHER" id="PTHR32243:SF18">
    <property type="entry name" value="INNER MEMBRANE ABC TRANSPORTER PERMEASE PROTEIN YCJP"/>
    <property type="match status" value="1"/>
</dbReference>
<dbReference type="GO" id="GO:0005886">
    <property type="term" value="C:plasma membrane"/>
    <property type="evidence" value="ECO:0007669"/>
    <property type="project" value="UniProtKB-SubCell"/>
</dbReference>
<dbReference type="InterPro" id="IPR000515">
    <property type="entry name" value="MetI-like"/>
</dbReference>
<keyword evidence="4 7" id="KW-0812">Transmembrane</keyword>
<feature type="transmembrane region" description="Helical" evidence="7">
    <location>
        <begin position="92"/>
        <end position="114"/>
    </location>
</feature>
<feature type="transmembrane region" description="Helical" evidence="7">
    <location>
        <begin position="148"/>
        <end position="171"/>
    </location>
</feature>
<name>A0A4R1SD01_HYDET</name>
<dbReference type="CDD" id="cd06261">
    <property type="entry name" value="TM_PBP2"/>
    <property type="match status" value="1"/>
</dbReference>
<evidence type="ECO:0000256" key="1">
    <source>
        <dbReference type="ARBA" id="ARBA00004651"/>
    </source>
</evidence>